<dbReference type="RefSeq" id="WP_094509031.1">
    <property type="nucleotide sequence ID" value="NZ_JBHEEK010000018.1"/>
</dbReference>
<name>A0A256FE40_9HYPH</name>
<dbReference type="EMBL" id="NNRJ01000054">
    <property type="protein sequence ID" value="OYR13048.1"/>
    <property type="molecule type" value="Genomic_DNA"/>
</dbReference>
<accession>A0A256FE40</accession>
<comment type="caution">
    <text evidence="1">The sequence shown here is derived from an EMBL/GenBank/DDBJ whole genome shotgun (WGS) entry which is preliminary data.</text>
</comment>
<evidence type="ECO:0000313" key="2">
    <source>
        <dbReference type="Proteomes" id="UP000215590"/>
    </source>
</evidence>
<dbReference type="AlphaFoldDB" id="A0A256FE40"/>
<evidence type="ECO:0000313" key="1">
    <source>
        <dbReference type="EMBL" id="OYR13048.1"/>
    </source>
</evidence>
<reference evidence="1 2" key="1">
    <citation type="submission" date="2017-07" db="EMBL/GenBank/DDBJ databases">
        <title>Phylogenetic study on the rhizospheric bacterium Ochrobactrum sp. A44.</title>
        <authorList>
            <person name="Krzyzanowska D.M."/>
            <person name="Ossowicki A."/>
            <person name="Rajewska M."/>
            <person name="Maciag T."/>
            <person name="Kaczynski Z."/>
            <person name="Czerwicka M."/>
            <person name="Jafra S."/>
        </authorList>
    </citation>
    <scope>NUCLEOTIDE SEQUENCE [LARGE SCALE GENOMIC DNA]</scope>
    <source>
        <strain evidence="1 2">DSM 7216</strain>
    </source>
</reference>
<gene>
    <name evidence="1" type="ORF">CEV31_3529</name>
</gene>
<organism evidence="1 2">
    <name type="scientific">Brucella thiophenivorans</name>
    <dbReference type="NCBI Taxonomy" id="571255"/>
    <lineage>
        <taxon>Bacteria</taxon>
        <taxon>Pseudomonadati</taxon>
        <taxon>Pseudomonadota</taxon>
        <taxon>Alphaproteobacteria</taxon>
        <taxon>Hyphomicrobiales</taxon>
        <taxon>Brucellaceae</taxon>
        <taxon>Brucella/Ochrobactrum group</taxon>
        <taxon>Brucella</taxon>
    </lineage>
</organism>
<dbReference type="OrthoDB" id="6117842at2"/>
<sequence>MDNAFARFSELLQTTLIPEYCTHPTMGMTPQGFKNDVHKLSLTDIELFMHAWDIGFIQYAGNGSYRLGRANATEKLFWEGPKSVEVRGFSLWLEPIITVAVLARMHIDLGWPVNLIGAQSKGDWAFDAVIYRNAADENGYVLCEVKKTAREVDQLATNMREYIAVPPVAEDSLKGAKLNAYRKVKALRARQPAFLWLAGPDKYDMTYKVNYNGSLTSLEPVSIDVMSFSKLAFS</sequence>
<protein>
    <submittedName>
        <fullName evidence="1">Uncharacterized protein</fullName>
    </submittedName>
</protein>
<keyword evidence="2" id="KW-1185">Reference proteome</keyword>
<proteinExistence type="predicted"/>
<dbReference type="Proteomes" id="UP000215590">
    <property type="component" value="Unassembled WGS sequence"/>
</dbReference>